<dbReference type="Proteomes" id="UP000054485">
    <property type="component" value="Unassembled WGS sequence"/>
</dbReference>
<evidence type="ECO:0000313" key="3">
    <source>
        <dbReference type="Proteomes" id="UP000054485"/>
    </source>
</evidence>
<keyword evidence="3" id="KW-1185">Reference proteome</keyword>
<feature type="region of interest" description="Disordered" evidence="1">
    <location>
        <begin position="1"/>
        <end position="28"/>
    </location>
</feature>
<organism evidence="2 3">
    <name type="scientific">Suillus luteus UH-Slu-Lm8-n1</name>
    <dbReference type="NCBI Taxonomy" id="930992"/>
    <lineage>
        <taxon>Eukaryota</taxon>
        <taxon>Fungi</taxon>
        <taxon>Dikarya</taxon>
        <taxon>Basidiomycota</taxon>
        <taxon>Agaricomycotina</taxon>
        <taxon>Agaricomycetes</taxon>
        <taxon>Agaricomycetidae</taxon>
        <taxon>Boletales</taxon>
        <taxon>Suillineae</taxon>
        <taxon>Suillaceae</taxon>
        <taxon>Suillus</taxon>
    </lineage>
</organism>
<dbReference type="AlphaFoldDB" id="A0A0C9ZRC2"/>
<protein>
    <submittedName>
        <fullName evidence="2">Uncharacterized protein</fullName>
    </submittedName>
</protein>
<accession>A0A0C9ZRC2</accession>
<dbReference type="HOGENOM" id="CLU_1094882_0_0_1"/>
<feature type="compositionally biased region" description="Pro residues" evidence="1">
    <location>
        <begin position="1"/>
        <end position="11"/>
    </location>
</feature>
<dbReference type="OrthoDB" id="3251511at2759"/>
<dbReference type="EMBL" id="KN836570">
    <property type="protein sequence ID" value="KIK31871.1"/>
    <property type="molecule type" value="Genomic_DNA"/>
</dbReference>
<dbReference type="InParanoid" id="A0A0C9ZRC2"/>
<gene>
    <name evidence="2" type="ORF">CY34DRAFT_19485</name>
</gene>
<reference evidence="3" key="2">
    <citation type="submission" date="2015-01" db="EMBL/GenBank/DDBJ databases">
        <title>Evolutionary Origins and Diversification of the Mycorrhizal Mutualists.</title>
        <authorList>
            <consortium name="DOE Joint Genome Institute"/>
            <consortium name="Mycorrhizal Genomics Consortium"/>
            <person name="Kohler A."/>
            <person name="Kuo A."/>
            <person name="Nagy L.G."/>
            <person name="Floudas D."/>
            <person name="Copeland A."/>
            <person name="Barry K.W."/>
            <person name="Cichocki N."/>
            <person name="Veneault-Fourrey C."/>
            <person name="LaButti K."/>
            <person name="Lindquist E.A."/>
            <person name="Lipzen A."/>
            <person name="Lundell T."/>
            <person name="Morin E."/>
            <person name="Murat C."/>
            <person name="Riley R."/>
            <person name="Ohm R."/>
            <person name="Sun H."/>
            <person name="Tunlid A."/>
            <person name="Henrissat B."/>
            <person name="Grigoriev I.V."/>
            <person name="Hibbett D.S."/>
            <person name="Martin F."/>
        </authorList>
    </citation>
    <scope>NUCLEOTIDE SEQUENCE [LARGE SCALE GENOMIC DNA]</scope>
    <source>
        <strain evidence="3">UH-Slu-Lm8-n1</strain>
    </source>
</reference>
<evidence type="ECO:0000256" key="1">
    <source>
        <dbReference type="SAM" id="MobiDB-lite"/>
    </source>
</evidence>
<proteinExistence type="predicted"/>
<name>A0A0C9ZRC2_9AGAM</name>
<sequence>MPKVTPNPVPAPSIVGPDGPVQSSVSTQGLDKIDTLAVHDASQLARSFQDVFDGGESSCIEDDNDDTGANALNSQDDDEPLVYASDQCMDVFNTAKAWVDEFIMSMRQKSGQQTEKSVLNIWKHWLTIAIALGQVPDVIIDAYHIIEYLKYTGTCKLLTRNGGEQDRANGSLSASSLKKTMAMLGQAQPAFTPRISDFYKALMVQAQCLRLECEDFDVTENTILDSHLFPEHFEQVKKSMFTTLTQLPSVIKAH</sequence>
<reference evidence="2 3" key="1">
    <citation type="submission" date="2014-04" db="EMBL/GenBank/DDBJ databases">
        <authorList>
            <consortium name="DOE Joint Genome Institute"/>
            <person name="Kuo A."/>
            <person name="Ruytinx J."/>
            <person name="Rineau F."/>
            <person name="Colpaert J."/>
            <person name="Kohler A."/>
            <person name="Nagy L.G."/>
            <person name="Floudas D."/>
            <person name="Copeland A."/>
            <person name="Barry K.W."/>
            <person name="Cichocki N."/>
            <person name="Veneault-Fourrey C."/>
            <person name="LaButti K."/>
            <person name="Lindquist E.A."/>
            <person name="Lipzen A."/>
            <person name="Lundell T."/>
            <person name="Morin E."/>
            <person name="Murat C."/>
            <person name="Sun H."/>
            <person name="Tunlid A."/>
            <person name="Henrissat B."/>
            <person name="Grigoriev I.V."/>
            <person name="Hibbett D.S."/>
            <person name="Martin F."/>
            <person name="Nordberg H.P."/>
            <person name="Cantor M.N."/>
            <person name="Hua S.X."/>
        </authorList>
    </citation>
    <scope>NUCLEOTIDE SEQUENCE [LARGE SCALE GENOMIC DNA]</scope>
    <source>
        <strain evidence="2 3">UH-Slu-Lm8-n1</strain>
    </source>
</reference>
<evidence type="ECO:0000313" key="2">
    <source>
        <dbReference type="EMBL" id="KIK31871.1"/>
    </source>
</evidence>
<feature type="region of interest" description="Disordered" evidence="1">
    <location>
        <begin position="56"/>
        <end position="76"/>
    </location>
</feature>